<name>A0ABD3C955_9LAMI</name>
<dbReference type="AlphaFoldDB" id="A0ABD3C955"/>
<evidence type="ECO:0000313" key="2">
    <source>
        <dbReference type="EMBL" id="KAL3625824.1"/>
    </source>
</evidence>
<reference evidence="2" key="2">
    <citation type="submission" date="2024-11" db="EMBL/GenBank/DDBJ databases">
        <authorList>
            <person name="Burger M."/>
            <person name="Chory J."/>
        </authorList>
    </citation>
    <scope>NUCLEOTIDE SEQUENCE</scope>
    <source>
        <strain evidence="2">Tecolote</strain>
        <tissue evidence="2">Flower</tissue>
    </source>
</reference>
<gene>
    <name evidence="2" type="ORF">CASFOL_030353</name>
    <name evidence="1" type="ORF">CASFOL_042876</name>
</gene>
<evidence type="ECO:0000313" key="1">
    <source>
        <dbReference type="EMBL" id="KAL3613300.1"/>
    </source>
</evidence>
<keyword evidence="3" id="KW-1185">Reference proteome</keyword>
<protein>
    <submittedName>
        <fullName evidence="2">Uncharacterized protein</fullName>
    </submittedName>
</protein>
<dbReference type="EMBL" id="JAVIJP010000156">
    <property type="protein sequence ID" value="KAL3613300.1"/>
    <property type="molecule type" value="Genomic_DNA"/>
</dbReference>
<organism evidence="2 3">
    <name type="scientific">Castilleja foliolosa</name>
    <dbReference type="NCBI Taxonomy" id="1961234"/>
    <lineage>
        <taxon>Eukaryota</taxon>
        <taxon>Viridiplantae</taxon>
        <taxon>Streptophyta</taxon>
        <taxon>Embryophyta</taxon>
        <taxon>Tracheophyta</taxon>
        <taxon>Spermatophyta</taxon>
        <taxon>Magnoliopsida</taxon>
        <taxon>eudicotyledons</taxon>
        <taxon>Gunneridae</taxon>
        <taxon>Pentapetalae</taxon>
        <taxon>asterids</taxon>
        <taxon>lamiids</taxon>
        <taxon>Lamiales</taxon>
        <taxon>Orobanchaceae</taxon>
        <taxon>Pedicularideae</taxon>
        <taxon>Castillejinae</taxon>
        <taxon>Castilleja</taxon>
    </lineage>
</organism>
<dbReference type="EMBL" id="JAVIJP010000048">
    <property type="protein sequence ID" value="KAL3625824.1"/>
    <property type="molecule type" value="Genomic_DNA"/>
</dbReference>
<comment type="caution">
    <text evidence="2">The sequence shown here is derived from an EMBL/GenBank/DDBJ whole genome shotgun (WGS) entry which is preliminary data.</text>
</comment>
<sequence length="54" mass="5922">MDRPLFIENLLQRINKIGVSGLKELLGIALSVNWTSNQPQVGISKQNTKPNCSG</sequence>
<evidence type="ECO:0000313" key="3">
    <source>
        <dbReference type="Proteomes" id="UP001632038"/>
    </source>
</evidence>
<dbReference type="Proteomes" id="UP001632038">
    <property type="component" value="Unassembled WGS sequence"/>
</dbReference>
<reference evidence="1 3" key="1">
    <citation type="journal article" date="2024" name="IScience">
        <title>Strigolactones Initiate the Formation of Haustorium-like Structures in Castilleja.</title>
        <authorList>
            <person name="Buerger M."/>
            <person name="Peterson D."/>
            <person name="Chory J."/>
        </authorList>
    </citation>
    <scope>NUCLEOTIDE SEQUENCE [LARGE SCALE GENOMIC DNA]</scope>
    <source>
        <strain evidence="1">Tecolote</strain>
        <tissue evidence="1">Flower</tissue>
    </source>
</reference>
<proteinExistence type="predicted"/>
<accession>A0ABD3C955</accession>